<reference evidence="2" key="1">
    <citation type="submission" date="2011-06" db="EMBL/GenBank/DDBJ databases">
        <title>Complete sequence of Streptococcus parasanguinis strain ATCC 15912.</title>
        <authorList>
            <person name="Muzny D."/>
            <person name="Qin X."/>
            <person name="Buhay C."/>
            <person name="Dugan-Rocha S."/>
            <person name="Ding Y."/>
            <person name="Chen G."/>
            <person name="Hawes A."/>
            <person name="Holder M."/>
            <person name="Jhangiani S."/>
            <person name="Johnson A."/>
            <person name="Khan Z."/>
            <person name="Li Z."/>
            <person name="Liu W."/>
            <person name="Liu X."/>
            <person name="Perez L."/>
            <person name="Shen H."/>
            <person name="Wang Q."/>
            <person name="Watt J."/>
            <person name="Xi L."/>
            <person name="Xin Y."/>
            <person name="Zhou J."/>
            <person name="Deng J."/>
            <person name="Jiang H."/>
            <person name="Liu Y."/>
            <person name="Qu J."/>
            <person name="Song X.-Z."/>
            <person name="Zhang L."/>
            <person name="Villasana D."/>
            <person name="Johnson A."/>
            <person name="Liu J."/>
            <person name="Liyanage D."/>
            <person name="Lorensuhewa L."/>
            <person name="Robinson T."/>
            <person name="Song A."/>
            <person name="Song B.-B."/>
            <person name="Dinh H."/>
            <person name="Thornton R."/>
            <person name="Coyle M."/>
            <person name="Francisco L."/>
            <person name="Jackson L."/>
            <person name="Javaid M."/>
            <person name="Korchina V."/>
            <person name="Kovar C."/>
            <person name="Mata R."/>
            <person name="Mathew T."/>
            <person name="Ngo R."/>
            <person name="Nguyen L."/>
            <person name="Nguyen N."/>
            <person name="Okwuonu G."/>
            <person name="Ongeri F."/>
            <person name="Pham C."/>
            <person name="Simmons D."/>
            <person name="Wilczek-Boney K."/>
            <person name="Hale W."/>
            <person name="Jakkamsetti A."/>
            <person name="Pham P."/>
            <person name="Ruth R."/>
            <person name="San Lucas F."/>
            <person name="Warren J."/>
            <person name="Zhang J."/>
            <person name="Zhao Z."/>
            <person name="Zhou C."/>
            <person name="Zhu D."/>
            <person name="Lee S."/>
            <person name="Bess C."/>
            <person name="Blankenburg K."/>
            <person name="Forbes L."/>
            <person name="Fu Q."/>
            <person name="Gubbala S."/>
            <person name="Hirani K."/>
            <person name="Jayaseelan J.C."/>
            <person name="Lara F."/>
            <person name="Munidasa M."/>
            <person name="Palculict T."/>
            <person name="Patil S."/>
            <person name="Pu L.-L."/>
            <person name="Saada N."/>
            <person name="Tang L."/>
            <person name="Weissenberger G."/>
            <person name="Zhu Y."/>
            <person name="Hemphill L."/>
            <person name="Shang Y."/>
            <person name="Youmans B."/>
            <person name="Ayvaz T."/>
            <person name="Ross M."/>
            <person name="Santibanez J."/>
            <person name="Aqrawi P."/>
            <person name="Gross S."/>
            <person name="Joshi V."/>
            <person name="Fowler G."/>
            <person name="Nazareth L."/>
            <person name="Reid J."/>
            <person name="Worley K."/>
            <person name="Petrosino J."/>
            <person name="Highlander S."/>
            <person name="Gibbs R."/>
        </authorList>
    </citation>
    <scope>NUCLEOTIDE SEQUENCE [LARGE SCALE GENOMIC DNA]</scope>
    <source>
        <strain evidence="2">ATCC 15912 / DSM 6778 / CIP 104372 / LMG 14537</strain>
    </source>
</reference>
<evidence type="ECO:0000313" key="2">
    <source>
        <dbReference type="Proteomes" id="UP000001502"/>
    </source>
</evidence>
<dbReference type="EMBL" id="CP002843">
    <property type="protein sequence ID" value="AEH55574.1"/>
    <property type="molecule type" value="Genomic_DNA"/>
</dbReference>
<name>F8DH92_STREP</name>
<gene>
    <name evidence="1" type="ordered locus">HMPREF0833_10543</name>
</gene>
<protein>
    <recommendedName>
        <fullName evidence="3">PIN domain-containing protein</fullName>
    </recommendedName>
</protein>
<evidence type="ECO:0000313" key="1">
    <source>
        <dbReference type="EMBL" id="AEH55574.1"/>
    </source>
</evidence>
<dbReference type="AlphaFoldDB" id="F8DH92"/>
<accession>F8DH92</accession>
<proteinExistence type="predicted"/>
<dbReference type="Proteomes" id="UP000001502">
    <property type="component" value="Chromosome"/>
</dbReference>
<organism evidence="1 2">
    <name type="scientific">Streptococcus parasanguinis (strain ATCC 15912 / DSM 6778 / CIP 104372 / LMG 14537)</name>
    <dbReference type="NCBI Taxonomy" id="760570"/>
    <lineage>
        <taxon>Bacteria</taxon>
        <taxon>Bacillati</taxon>
        <taxon>Bacillota</taxon>
        <taxon>Bacilli</taxon>
        <taxon>Lactobacillales</taxon>
        <taxon>Streptococcaceae</taxon>
        <taxon>Streptococcus</taxon>
    </lineage>
</organism>
<dbReference type="RefSeq" id="WP_013903605.1">
    <property type="nucleotide sequence ID" value="NC_015678.1"/>
</dbReference>
<dbReference type="KEGG" id="scp:HMPREF0833_10543"/>
<sequence length="224" mass="26221">MTNLEYVNSIIRSNDMIYIDTSSLMNVMELRKFLESYYQIFVDNNKRIIVTREVCLEIYRHLISKVETKQYKSQKVIEVLKQYKGIFIFEDENLNDTEAERAFADSELLSRITKEKIKHRQLLITNDKKLSVDVYNLNNLNSCLGAKISVCYISQDGLLHKGKTKLEDNFNIVNNKLKEIKIIGLYYHDKREINLKTRILDALSGVLVGTTITKYMPKLIRAIR</sequence>
<dbReference type="GeneID" id="10835042"/>
<dbReference type="HOGENOM" id="CLU_1234439_0_0_9"/>
<evidence type="ECO:0008006" key="3">
    <source>
        <dbReference type="Google" id="ProtNLM"/>
    </source>
</evidence>